<keyword evidence="3" id="KW-1185">Reference proteome</keyword>
<feature type="region of interest" description="Disordered" evidence="1">
    <location>
        <begin position="89"/>
        <end position="118"/>
    </location>
</feature>
<gene>
    <name evidence="2" type="ORF">HaLaN_27536</name>
</gene>
<dbReference type="EMBL" id="BLLF01004120">
    <property type="protein sequence ID" value="GFH28958.1"/>
    <property type="molecule type" value="Genomic_DNA"/>
</dbReference>
<organism evidence="2 3">
    <name type="scientific">Haematococcus lacustris</name>
    <name type="common">Green alga</name>
    <name type="synonym">Haematococcus pluvialis</name>
    <dbReference type="NCBI Taxonomy" id="44745"/>
    <lineage>
        <taxon>Eukaryota</taxon>
        <taxon>Viridiplantae</taxon>
        <taxon>Chlorophyta</taxon>
        <taxon>core chlorophytes</taxon>
        <taxon>Chlorophyceae</taxon>
        <taxon>CS clade</taxon>
        <taxon>Chlamydomonadales</taxon>
        <taxon>Haematococcaceae</taxon>
        <taxon>Haematococcus</taxon>
    </lineage>
</organism>
<reference evidence="2 3" key="1">
    <citation type="submission" date="2020-02" db="EMBL/GenBank/DDBJ databases">
        <title>Draft genome sequence of Haematococcus lacustris strain NIES-144.</title>
        <authorList>
            <person name="Morimoto D."/>
            <person name="Nakagawa S."/>
            <person name="Yoshida T."/>
            <person name="Sawayama S."/>
        </authorList>
    </citation>
    <scope>NUCLEOTIDE SEQUENCE [LARGE SCALE GENOMIC DNA]</scope>
    <source>
        <strain evidence="2 3">NIES-144</strain>
    </source>
</reference>
<name>A0A6A0A8R8_HAELA</name>
<dbReference type="Proteomes" id="UP000485058">
    <property type="component" value="Unassembled WGS sequence"/>
</dbReference>
<dbReference type="AlphaFoldDB" id="A0A6A0A8R8"/>
<comment type="caution">
    <text evidence="2">The sequence shown here is derived from an EMBL/GenBank/DDBJ whole genome shotgun (WGS) entry which is preliminary data.</text>
</comment>
<evidence type="ECO:0000256" key="1">
    <source>
        <dbReference type="SAM" id="MobiDB-lite"/>
    </source>
</evidence>
<evidence type="ECO:0000313" key="2">
    <source>
        <dbReference type="EMBL" id="GFH28958.1"/>
    </source>
</evidence>
<sequence>METTRLRYKDMEKRLPGTYTDEVPPMLQPFRTLAEWYWTWRSDKKNVDVGEKQLANVHQGLMNLVHPFHDVGNSQATYARIVKSRAIKPGYHSPTTASPRLQDTQLQHPQPAAALVRT</sequence>
<feature type="compositionally biased region" description="Polar residues" evidence="1">
    <location>
        <begin position="93"/>
        <end position="108"/>
    </location>
</feature>
<evidence type="ECO:0000313" key="3">
    <source>
        <dbReference type="Proteomes" id="UP000485058"/>
    </source>
</evidence>
<protein>
    <submittedName>
        <fullName evidence="2">Uncharacterized protein</fullName>
    </submittedName>
</protein>
<proteinExistence type="predicted"/>
<accession>A0A6A0A8R8</accession>